<organism evidence="2 3">
    <name type="scientific">Corallococcus coralloides</name>
    <name type="common">Myxococcus coralloides</name>
    <dbReference type="NCBI Taxonomy" id="184914"/>
    <lineage>
        <taxon>Bacteria</taxon>
        <taxon>Pseudomonadati</taxon>
        <taxon>Myxococcota</taxon>
        <taxon>Myxococcia</taxon>
        <taxon>Myxococcales</taxon>
        <taxon>Cystobacterineae</taxon>
        <taxon>Myxococcaceae</taxon>
        <taxon>Corallococcus</taxon>
    </lineage>
</organism>
<reference evidence="2 3" key="1">
    <citation type="submission" date="2018-12" db="EMBL/GenBank/DDBJ databases">
        <title>Complete Genome Sequence of the Corallopyronin A producing Myxobacterium Corallococcus coralloides B035.</title>
        <authorList>
            <person name="Bouhired S.M."/>
            <person name="Rupp O."/>
            <person name="Blom J."/>
            <person name="Schaeberle T.F."/>
            <person name="Kehraus S."/>
            <person name="Schiefer A."/>
            <person name="Pfarr K."/>
            <person name="Goesmann A."/>
            <person name="Hoerauf A."/>
            <person name="Koenig G.M."/>
        </authorList>
    </citation>
    <scope>NUCLEOTIDE SEQUENCE [LARGE SCALE GENOMIC DNA]</scope>
    <source>
        <strain evidence="2 3">B035</strain>
    </source>
</reference>
<sequence length="132" mass="13979">MLCGPMATITVDLSTVPISYSPGPEAKHGDTVVFSMGSYPASYTATITFPHGNCLTVSATTPYPYELGGTHALVTSPLSVSMTALKRVYEFDAVIDDGSSRQSADKVGPPLDLDRKNGGIDVSNDPPEEVRR</sequence>
<protein>
    <submittedName>
        <fullName evidence="2">Uncharacterized protein</fullName>
    </submittedName>
</protein>
<evidence type="ECO:0000256" key="1">
    <source>
        <dbReference type="SAM" id="MobiDB-lite"/>
    </source>
</evidence>
<dbReference type="Proteomes" id="UP000288758">
    <property type="component" value="Chromosome"/>
</dbReference>
<proteinExistence type="predicted"/>
<dbReference type="EMBL" id="CP034669">
    <property type="protein sequence ID" value="QAT82459.1"/>
    <property type="molecule type" value="Genomic_DNA"/>
</dbReference>
<evidence type="ECO:0000313" key="3">
    <source>
        <dbReference type="Proteomes" id="UP000288758"/>
    </source>
</evidence>
<accession>A0A410RKQ2</accession>
<feature type="region of interest" description="Disordered" evidence="1">
    <location>
        <begin position="97"/>
        <end position="132"/>
    </location>
</feature>
<dbReference type="AlphaFoldDB" id="A0A410RKQ2"/>
<gene>
    <name evidence="2" type="ORF">EJ065_0854</name>
</gene>
<name>A0A410RKQ2_CORCK</name>
<evidence type="ECO:0000313" key="2">
    <source>
        <dbReference type="EMBL" id="QAT82459.1"/>
    </source>
</evidence>